<feature type="compositionally biased region" description="Basic and acidic residues" evidence="2">
    <location>
        <begin position="24"/>
        <end position="36"/>
    </location>
</feature>
<feature type="signal peptide" evidence="3">
    <location>
        <begin position="1"/>
        <end position="22"/>
    </location>
</feature>
<keyword evidence="5" id="KW-1185">Reference proteome</keyword>
<reference evidence="4 5" key="1">
    <citation type="submission" date="2019-02" db="EMBL/GenBank/DDBJ databases">
        <title>Deep-cultivation of Planctomycetes and their phenomic and genomic characterization uncovers novel biology.</title>
        <authorList>
            <person name="Wiegand S."/>
            <person name="Jogler M."/>
            <person name="Boedeker C."/>
            <person name="Pinto D."/>
            <person name="Vollmers J."/>
            <person name="Rivas-Marin E."/>
            <person name="Kohn T."/>
            <person name="Peeters S.H."/>
            <person name="Heuer A."/>
            <person name="Rast P."/>
            <person name="Oberbeckmann S."/>
            <person name="Bunk B."/>
            <person name="Jeske O."/>
            <person name="Meyerdierks A."/>
            <person name="Storesund J.E."/>
            <person name="Kallscheuer N."/>
            <person name="Luecker S."/>
            <person name="Lage O.M."/>
            <person name="Pohl T."/>
            <person name="Merkel B.J."/>
            <person name="Hornburger P."/>
            <person name="Mueller R.-W."/>
            <person name="Bruemmer F."/>
            <person name="Labrenz M."/>
            <person name="Spormann A.M."/>
            <person name="Op den Camp H."/>
            <person name="Overmann J."/>
            <person name="Amann R."/>
            <person name="Jetten M.S.M."/>
            <person name="Mascher T."/>
            <person name="Medema M.H."/>
            <person name="Devos D.P."/>
            <person name="Kaster A.-K."/>
            <person name="Ovreas L."/>
            <person name="Rohde M."/>
            <person name="Galperin M.Y."/>
            <person name="Jogler C."/>
        </authorList>
    </citation>
    <scope>NUCLEOTIDE SEQUENCE [LARGE SCALE GENOMIC DNA]</scope>
    <source>
        <strain evidence="4 5">ETA_A1</strain>
    </source>
</reference>
<evidence type="ECO:0000256" key="1">
    <source>
        <dbReference type="SAM" id="Coils"/>
    </source>
</evidence>
<feature type="chain" id="PRO_5022065969" evidence="3">
    <location>
        <begin position="23"/>
        <end position="107"/>
    </location>
</feature>
<dbReference type="RefSeq" id="WP_145239822.1">
    <property type="nucleotide sequence ID" value="NZ_CP036273.1"/>
</dbReference>
<keyword evidence="3" id="KW-0732">Signal</keyword>
<dbReference type="OrthoDB" id="291880at2"/>
<name>A0A517XUE3_9BACT</name>
<feature type="coiled-coil region" evidence="1">
    <location>
        <begin position="63"/>
        <end position="90"/>
    </location>
</feature>
<evidence type="ECO:0000256" key="2">
    <source>
        <dbReference type="SAM" id="MobiDB-lite"/>
    </source>
</evidence>
<evidence type="ECO:0000313" key="4">
    <source>
        <dbReference type="EMBL" id="QDU21115.1"/>
    </source>
</evidence>
<dbReference type="EMBL" id="CP036273">
    <property type="protein sequence ID" value="QDU21115.1"/>
    <property type="molecule type" value="Genomic_DNA"/>
</dbReference>
<accession>A0A517XUE3</accession>
<keyword evidence="1" id="KW-0175">Coiled coil</keyword>
<dbReference type="AlphaFoldDB" id="A0A517XUE3"/>
<evidence type="ECO:0000256" key="3">
    <source>
        <dbReference type="SAM" id="SignalP"/>
    </source>
</evidence>
<dbReference type="KEGG" id="uli:ETAA1_30800"/>
<dbReference type="Proteomes" id="UP000319576">
    <property type="component" value="Chromosome"/>
</dbReference>
<proteinExistence type="predicted"/>
<feature type="region of interest" description="Disordered" evidence="2">
    <location>
        <begin position="21"/>
        <end position="41"/>
    </location>
</feature>
<protein>
    <submittedName>
        <fullName evidence="4">LTXXQ motif protein</fullName>
    </submittedName>
</protein>
<evidence type="ECO:0000313" key="5">
    <source>
        <dbReference type="Proteomes" id="UP000319576"/>
    </source>
</evidence>
<gene>
    <name evidence="4" type="ORF">ETAA1_30800</name>
</gene>
<sequence precursor="true">MFRVLLPAVVTAVLVAGGGSVAQDAKKDTKKADPAPKAKGFLPQNYGKLGLTDTQKQQVYEVQAKYNTEIDKLDAKIRELKAARDKEVKAVLTPEQKKRLEEILLGK</sequence>
<organism evidence="4 5">
    <name type="scientific">Urbifossiella limnaea</name>
    <dbReference type="NCBI Taxonomy" id="2528023"/>
    <lineage>
        <taxon>Bacteria</taxon>
        <taxon>Pseudomonadati</taxon>
        <taxon>Planctomycetota</taxon>
        <taxon>Planctomycetia</taxon>
        <taxon>Gemmatales</taxon>
        <taxon>Gemmataceae</taxon>
        <taxon>Urbifossiella</taxon>
    </lineage>
</organism>